<accession>A0A508X7M1</accession>
<dbReference type="Proteomes" id="UP000507954">
    <property type="component" value="Unassembled WGS sequence"/>
</dbReference>
<evidence type="ECO:0000313" key="1">
    <source>
        <dbReference type="EMBL" id="VTZ65866.1"/>
    </source>
</evidence>
<organism evidence="1">
    <name type="scientific">Sinorhizobium medicae</name>
    <dbReference type="NCBI Taxonomy" id="110321"/>
    <lineage>
        <taxon>Bacteria</taxon>
        <taxon>Pseudomonadati</taxon>
        <taxon>Pseudomonadota</taxon>
        <taxon>Alphaproteobacteria</taxon>
        <taxon>Hyphomicrobiales</taxon>
        <taxon>Rhizobiaceae</taxon>
        <taxon>Sinorhizobium/Ensifer group</taxon>
        <taxon>Sinorhizobium</taxon>
    </lineage>
</organism>
<sequence length="61" mass="6712">MDLGKSWQRGAGQEKYPFSDDAIANRLCQSSDLIGDDQARVALLLNLRTGHSSDFNASQRS</sequence>
<reference evidence="1" key="1">
    <citation type="submission" date="2019-06" db="EMBL/GenBank/DDBJ databases">
        <authorList>
            <person name="Le Quere A."/>
            <person name="Colella S."/>
        </authorList>
    </citation>
    <scope>NUCLEOTIDE SEQUENCE</scope>
    <source>
        <strain evidence="1">EmedicaeMD41</strain>
    </source>
</reference>
<dbReference type="AlphaFoldDB" id="A0A508X7M1"/>
<name>A0A508X7M1_9HYPH</name>
<gene>
    <name evidence="1" type="ORF">EMEDMD4_910083</name>
</gene>
<protein>
    <submittedName>
        <fullName evidence="1">Uncharacterized protein</fullName>
    </submittedName>
</protein>
<dbReference type="EMBL" id="CABFNB010000163">
    <property type="protein sequence ID" value="VTZ65866.1"/>
    <property type="molecule type" value="Genomic_DNA"/>
</dbReference>
<proteinExistence type="predicted"/>